<dbReference type="Pfam" id="PF16344">
    <property type="entry name" value="FecR_C"/>
    <property type="match status" value="1"/>
</dbReference>
<feature type="domain" description="FecR protein" evidence="2">
    <location>
        <begin position="167"/>
        <end position="261"/>
    </location>
</feature>
<evidence type="ECO:0000256" key="1">
    <source>
        <dbReference type="SAM" id="Phobius"/>
    </source>
</evidence>
<reference evidence="4 5" key="1">
    <citation type="submission" date="2019-02" db="EMBL/GenBank/DDBJ databases">
        <title>Pedobacter sp. RP-1-14 sp. nov., isolated from Arctic soil.</title>
        <authorList>
            <person name="Dahal R.H."/>
        </authorList>
    </citation>
    <scope>NUCLEOTIDE SEQUENCE [LARGE SCALE GENOMIC DNA]</scope>
    <source>
        <strain evidence="4 5">RP-1-14</strain>
    </source>
</reference>
<dbReference type="RefSeq" id="WP_131593541.1">
    <property type="nucleotide sequence ID" value="NZ_SJSL01000001.1"/>
</dbReference>
<evidence type="ECO:0000313" key="4">
    <source>
        <dbReference type="EMBL" id="TCD03181.1"/>
    </source>
</evidence>
<proteinExistence type="predicted"/>
<dbReference type="InterPro" id="IPR032508">
    <property type="entry name" value="FecR_C"/>
</dbReference>
<dbReference type="EMBL" id="SJSL01000001">
    <property type="protein sequence ID" value="TCD03181.1"/>
    <property type="molecule type" value="Genomic_DNA"/>
</dbReference>
<sequence length="382" mass="42589">MGSVYIRELIRKYNNEEASAAERLIVETWYDNLNSTGVFNDENANSQKMEQMEARLLARIDKGPIVRRIPFSYSKLIAFAAAIIVLISISVLFLHNYSMNSVNVAKKNVIVPGANKAFLVLGNGKRIDLDSTSTGLIAKSAGVAINVGATGKIVYNGRANVVEMNSLSTPKGGMYQVVLPDGSTVMLNSSSVLTFPNLFKGDSRSVKLSGEGYFEVAENKDQPFYVEANGVNIRVYGTGFNVMAYPEEQFVKTTLVHGSVRVGNNSVMSMLLPGQQALMDAKEKKIQIRRPSLEEVLAWKNWEFRFEGADITAILRQISRWYDVDVIYKGAVSDHRFYGVIPKKSNANDLFEILEETRQVHFEIQGRKVIVINGPREEKNNQ</sequence>
<organism evidence="4 5">
    <name type="scientific">Pedobacter psychroterrae</name>
    <dbReference type="NCBI Taxonomy" id="2530453"/>
    <lineage>
        <taxon>Bacteria</taxon>
        <taxon>Pseudomonadati</taxon>
        <taxon>Bacteroidota</taxon>
        <taxon>Sphingobacteriia</taxon>
        <taxon>Sphingobacteriales</taxon>
        <taxon>Sphingobacteriaceae</taxon>
        <taxon>Pedobacter</taxon>
    </lineage>
</organism>
<keyword evidence="5" id="KW-1185">Reference proteome</keyword>
<dbReference type="Proteomes" id="UP000293347">
    <property type="component" value="Unassembled WGS sequence"/>
</dbReference>
<keyword evidence="1" id="KW-1133">Transmembrane helix</keyword>
<protein>
    <submittedName>
        <fullName evidence="4">DUF4974 domain-containing protein</fullName>
    </submittedName>
</protein>
<accession>A0A4R0NQ93</accession>
<dbReference type="Pfam" id="PF04773">
    <property type="entry name" value="FecR"/>
    <property type="match status" value="1"/>
</dbReference>
<keyword evidence="1" id="KW-0472">Membrane</keyword>
<evidence type="ECO:0000313" key="5">
    <source>
        <dbReference type="Proteomes" id="UP000293347"/>
    </source>
</evidence>
<dbReference type="Gene3D" id="3.55.50.30">
    <property type="match status" value="1"/>
</dbReference>
<evidence type="ECO:0000259" key="3">
    <source>
        <dbReference type="Pfam" id="PF16344"/>
    </source>
</evidence>
<dbReference type="Gene3D" id="2.60.120.1440">
    <property type="match status" value="1"/>
</dbReference>
<evidence type="ECO:0000259" key="2">
    <source>
        <dbReference type="Pfam" id="PF04773"/>
    </source>
</evidence>
<feature type="domain" description="Protein FecR C-terminal" evidence="3">
    <location>
        <begin position="304"/>
        <end position="371"/>
    </location>
</feature>
<dbReference type="InterPro" id="IPR012373">
    <property type="entry name" value="Ferrdict_sens_TM"/>
</dbReference>
<name>A0A4R0NQ93_9SPHI</name>
<dbReference type="OrthoDB" id="1099963at2"/>
<comment type="caution">
    <text evidence="4">The sequence shown here is derived from an EMBL/GenBank/DDBJ whole genome shotgun (WGS) entry which is preliminary data.</text>
</comment>
<keyword evidence="1" id="KW-0812">Transmembrane</keyword>
<dbReference type="InterPro" id="IPR006860">
    <property type="entry name" value="FecR"/>
</dbReference>
<dbReference type="PANTHER" id="PTHR30273">
    <property type="entry name" value="PERIPLASMIC SIGNAL SENSOR AND SIGMA FACTOR ACTIVATOR FECR-RELATED"/>
    <property type="match status" value="1"/>
</dbReference>
<feature type="transmembrane region" description="Helical" evidence="1">
    <location>
        <begin position="76"/>
        <end position="97"/>
    </location>
</feature>
<dbReference type="GO" id="GO:0016989">
    <property type="term" value="F:sigma factor antagonist activity"/>
    <property type="evidence" value="ECO:0007669"/>
    <property type="project" value="TreeGrafter"/>
</dbReference>
<dbReference type="PANTHER" id="PTHR30273:SF2">
    <property type="entry name" value="PROTEIN FECR"/>
    <property type="match status" value="1"/>
</dbReference>
<dbReference type="AlphaFoldDB" id="A0A4R0NQ93"/>
<dbReference type="FunFam" id="2.60.120.1440:FF:000001">
    <property type="entry name" value="Putative anti-sigma factor"/>
    <property type="match status" value="1"/>
</dbReference>
<gene>
    <name evidence="4" type="ORF">EZ437_04195</name>
</gene>